<name>A0AAN9EZV7_CROPI</name>
<feature type="compositionally biased region" description="Basic and acidic residues" evidence="1">
    <location>
        <begin position="104"/>
        <end position="113"/>
    </location>
</feature>
<gene>
    <name evidence="2" type="ORF">RIF29_19378</name>
</gene>
<protein>
    <recommendedName>
        <fullName evidence="4">Helitron helicase-like domain-containing protein</fullName>
    </recommendedName>
</protein>
<evidence type="ECO:0008006" key="4">
    <source>
        <dbReference type="Google" id="ProtNLM"/>
    </source>
</evidence>
<evidence type="ECO:0000256" key="1">
    <source>
        <dbReference type="SAM" id="MobiDB-lite"/>
    </source>
</evidence>
<keyword evidence="3" id="KW-1185">Reference proteome</keyword>
<dbReference type="PANTHER" id="PTHR45786">
    <property type="entry name" value="DNA BINDING PROTEIN-LIKE"/>
    <property type="match status" value="1"/>
</dbReference>
<organism evidence="2 3">
    <name type="scientific">Crotalaria pallida</name>
    <name type="common">Smooth rattlebox</name>
    <name type="synonym">Crotalaria striata</name>
    <dbReference type="NCBI Taxonomy" id="3830"/>
    <lineage>
        <taxon>Eukaryota</taxon>
        <taxon>Viridiplantae</taxon>
        <taxon>Streptophyta</taxon>
        <taxon>Embryophyta</taxon>
        <taxon>Tracheophyta</taxon>
        <taxon>Spermatophyta</taxon>
        <taxon>Magnoliopsida</taxon>
        <taxon>eudicotyledons</taxon>
        <taxon>Gunneridae</taxon>
        <taxon>Pentapetalae</taxon>
        <taxon>rosids</taxon>
        <taxon>fabids</taxon>
        <taxon>Fabales</taxon>
        <taxon>Fabaceae</taxon>
        <taxon>Papilionoideae</taxon>
        <taxon>50 kb inversion clade</taxon>
        <taxon>genistoids sensu lato</taxon>
        <taxon>core genistoids</taxon>
        <taxon>Crotalarieae</taxon>
        <taxon>Crotalaria</taxon>
    </lineage>
</organism>
<comment type="caution">
    <text evidence="2">The sequence shown here is derived from an EMBL/GenBank/DDBJ whole genome shotgun (WGS) entry which is preliminary data.</text>
</comment>
<dbReference type="EMBL" id="JAYWIO010000004">
    <property type="protein sequence ID" value="KAK7266727.1"/>
    <property type="molecule type" value="Genomic_DNA"/>
</dbReference>
<dbReference type="PANTHER" id="PTHR45786:SF74">
    <property type="entry name" value="ATP-DEPENDENT DNA HELICASE"/>
    <property type="match status" value="1"/>
</dbReference>
<dbReference type="Proteomes" id="UP001372338">
    <property type="component" value="Unassembled WGS sequence"/>
</dbReference>
<reference evidence="2 3" key="1">
    <citation type="submission" date="2024-01" db="EMBL/GenBank/DDBJ databases">
        <title>The genomes of 5 underutilized Papilionoideae crops provide insights into root nodulation and disease resistanc.</title>
        <authorList>
            <person name="Yuan L."/>
        </authorList>
    </citation>
    <scope>NUCLEOTIDE SEQUENCE [LARGE SCALE GENOMIC DNA]</scope>
    <source>
        <strain evidence="2">ZHUSHIDOU_FW_LH</strain>
        <tissue evidence="2">Leaf</tissue>
    </source>
</reference>
<evidence type="ECO:0000313" key="3">
    <source>
        <dbReference type="Proteomes" id="UP001372338"/>
    </source>
</evidence>
<proteinExistence type="predicted"/>
<feature type="region of interest" description="Disordered" evidence="1">
    <location>
        <begin position="102"/>
        <end position="125"/>
    </location>
</feature>
<sequence length="502" mass="57034">MKKLTPGRTILRQRHSSVGRDVPLSNITNVIESSQERMRNLFCNDKVCSIRRLANAMSQHVFNSPGEAMHNENELFPENNQRMRREGFGRVHANQHRQMENNVDAEKSNKQPEFHPTNCSNAQQHAASTSTSYVYEHKLLCSAATTSAPKRRREGGANDGNNCRALVISGNANHNQPGHTGEQQPMVDAISTFDATKCAYDDLGDPEFSCGWCGAKFWLSERVKACSKRNPVYSICCGKGKISVPPLRRPPQYLLPLLTDDDNVKSKHFQEKIRAYNMMFSFTSMGGKLDSAINDGRGRFVYRISGQNHHRIGSLLPGAGQTPRFAQLYIYDTDNEVANRMKSFRGSGEQSGSDFDPEIIQHLQEMFDTYNPICKVFRMARDRLEDDPVQDLKLKLIAHRNKRSGVYNLPVMNEIAALVVGDVNEENDYRDIVVESQAGYLKRIHELHPLYLPLQYPVIHLNGEDGFCDNIPHNNIRQRQNTAEEKRVTVREYFFISISREG</sequence>
<dbReference type="AlphaFoldDB" id="A0AAN9EZV7"/>
<accession>A0AAN9EZV7</accession>
<evidence type="ECO:0000313" key="2">
    <source>
        <dbReference type="EMBL" id="KAK7266727.1"/>
    </source>
</evidence>